<dbReference type="InterPro" id="IPR025493">
    <property type="entry name" value="DUF4384"/>
</dbReference>
<feature type="domain" description="DUF4384" evidence="2">
    <location>
        <begin position="51"/>
        <end position="126"/>
    </location>
</feature>
<dbReference type="OrthoDB" id="25807at2"/>
<dbReference type="RefSeq" id="WP_119357215.1">
    <property type="nucleotide sequence ID" value="NZ_BJXM01000011.1"/>
</dbReference>
<gene>
    <name evidence="3" type="ORF">Mgrana_01727</name>
</gene>
<dbReference type="PROSITE" id="PS51257">
    <property type="entry name" value="PROKAR_LIPOPROTEIN"/>
    <property type="match status" value="1"/>
</dbReference>
<keyword evidence="1" id="KW-0732">Signal</keyword>
<evidence type="ECO:0000313" key="4">
    <source>
        <dbReference type="Proteomes" id="UP000266178"/>
    </source>
</evidence>
<keyword evidence="4" id="KW-1185">Reference proteome</keyword>
<protein>
    <recommendedName>
        <fullName evidence="2">DUF4384 domain-containing protein</fullName>
    </recommendedName>
</protein>
<dbReference type="EMBL" id="QWLB01000020">
    <property type="protein sequence ID" value="RIH92431.1"/>
    <property type="molecule type" value="Genomic_DNA"/>
</dbReference>
<evidence type="ECO:0000256" key="1">
    <source>
        <dbReference type="SAM" id="SignalP"/>
    </source>
</evidence>
<evidence type="ECO:0000313" key="3">
    <source>
        <dbReference type="EMBL" id="RIH92431.1"/>
    </source>
</evidence>
<name>A0A399FCL3_9DEIN</name>
<dbReference type="AlphaFoldDB" id="A0A399FCL3"/>
<evidence type="ECO:0000259" key="2">
    <source>
        <dbReference type="Pfam" id="PF14326"/>
    </source>
</evidence>
<accession>A0A399FCL3</accession>
<sequence length="168" mass="18988">MRKLMLFLGLAGLLSACTVTTQGGARVNLRFGVDLTPTIIRLEPDRGPGSTYFVGEFVKFYLSLDRPGYVALVAIDPNGQTYEFSRYYLQAGSHLLSGPQGNPNFGFQLRPPRGLERVRAIYTDSPYPPGFTFSGVYTYETWDRQTSIYLRQTGARIRDVAETYFYIR</sequence>
<proteinExistence type="predicted"/>
<feature type="chain" id="PRO_5030071932" description="DUF4384 domain-containing protein" evidence="1">
    <location>
        <begin position="22"/>
        <end position="168"/>
    </location>
</feature>
<feature type="signal peptide" evidence="1">
    <location>
        <begin position="1"/>
        <end position="21"/>
    </location>
</feature>
<reference evidence="3 4" key="1">
    <citation type="submission" date="2018-08" db="EMBL/GenBank/DDBJ databases">
        <title>Meiothermus granaticius genome AF-68 sequencing project.</title>
        <authorList>
            <person name="Da Costa M.S."/>
            <person name="Albuquerque L."/>
            <person name="Raposo P."/>
            <person name="Froufe H.J.C."/>
            <person name="Barroso C.S."/>
            <person name="Egas C."/>
        </authorList>
    </citation>
    <scope>NUCLEOTIDE SEQUENCE [LARGE SCALE GENOMIC DNA]</scope>
    <source>
        <strain evidence="3 4">AF-68</strain>
    </source>
</reference>
<comment type="caution">
    <text evidence="3">The sequence shown here is derived from an EMBL/GenBank/DDBJ whole genome shotgun (WGS) entry which is preliminary data.</text>
</comment>
<dbReference type="Proteomes" id="UP000266178">
    <property type="component" value="Unassembled WGS sequence"/>
</dbReference>
<dbReference type="Pfam" id="PF14326">
    <property type="entry name" value="DUF4384"/>
    <property type="match status" value="1"/>
</dbReference>
<organism evidence="3 4">
    <name type="scientific">Meiothermus granaticius NBRC 107808</name>
    <dbReference type="NCBI Taxonomy" id="1227551"/>
    <lineage>
        <taxon>Bacteria</taxon>
        <taxon>Thermotogati</taxon>
        <taxon>Deinococcota</taxon>
        <taxon>Deinococci</taxon>
        <taxon>Thermales</taxon>
        <taxon>Thermaceae</taxon>
        <taxon>Meiothermus</taxon>
    </lineage>
</organism>